<sequence length="137" mass="14851">MRAFTFLAVLLGHLLFAIASPLATEPASITTDITPNNAAIAGGVYACQGDNFTGDCFWNPPERMRACALLLIGNPSNGVGYKPRSIGPDEGGHCDVFKGRVCNDQTFYKRIDWPGVKNATELDPRAWDAIRCYGVLD</sequence>
<dbReference type="InParanoid" id="A0A177C2F4"/>
<gene>
    <name evidence="2" type="ORF">CC84DRAFT_1168226</name>
</gene>
<dbReference type="RefSeq" id="XP_018031407.1">
    <property type="nucleotide sequence ID" value="XM_018179345.1"/>
</dbReference>
<evidence type="ECO:0000313" key="2">
    <source>
        <dbReference type="EMBL" id="OAG01042.1"/>
    </source>
</evidence>
<dbReference type="GeneID" id="28762831"/>
<proteinExistence type="predicted"/>
<dbReference type="OrthoDB" id="2910287at2759"/>
<keyword evidence="3" id="KW-1185">Reference proteome</keyword>
<feature type="signal peptide" evidence="1">
    <location>
        <begin position="1"/>
        <end position="19"/>
    </location>
</feature>
<protein>
    <submittedName>
        <fullName evidence="2">Uncharacterized protein</fullName>
    </submittedName>
</protein>
<name>A0A177C2F4_9PLEO</name>
<accession>A0A177C2F4</accession>
<organism evidence="2 3">
    <name type="scientific">Paraphaeosphaeria sporulosa</name>
    <dbReference type="NCBI Taxonomy" id="1460663"/>
    <lineage>
        <taxon>Eukaryota</taxon>
        <taxon>Fungi</taxon>
        <taxon>Dikarya</taxon>
        <taxon>Ascomycota</taxon>
        <taxon>Pezizomycotina</taxon>
        <taxon>Dothideomycetes</taxon>
        <taxon>Pleosporomycetidae</taxon>
        <taxon>Pleosporales</taxon>
        <taxon>Massarineae</taxon>
        <taxon>Didymosphaeriaceae</taxon>
        <taxon>Paraphaeosphaeria</taxon>
    </lineage>
</organism>
<keyword evidence="1" id="KW-0732">Signal</keyword>
<dbReference type="Proteomes" id="UP000077069">
    <property type="component" value="Unassembled WGS sequence"/>
</dbReference>
<reference evidence="2 3" key="1">
    <citation type="submission" date="2016-05" db="EMBL/GenBank/DDBJ databases">
        <title>Comparative analysis of secretome profiles of manganese(II)-oxidizing ascomycete fungi.</title>
        <authorList>
            <consortium name="DOE Joint Genome Institute"/>
            <person name="Zeiner C.A."/>
            <person name="Purvine S.O."/>
            <person name="Zink E.M."/>
            <person name="Wu S."/>
            <person name="Pasa-Tolic L."/>
            <person name="Chaput D.L."/>
            <person name="Haridas S."/>
            <person name="Grigoriev I.V."/>
            <person name="Santelli C.M."/>
            <person name="Hansel C.M."/>
        </authorList>
    </citation>
    <scope>NUCLEOTIDE SEQUENCE [LARGE SCALE GENOMIC DNA]</scope>
    <source>
        <strain evidence="2 3">AP3s5-JAC2a</strain>
    </source>
</reference>
<evidence type="ECO:0000313" key="3">
    <source>
        <dbReference type="Proteomes" id="UP000077069"/>
    </source>
</evidence>
<feature type="chain" id="PRO_5008057628" evidence="1">
    <location>
        <begin position="20"/>
        <end position="137"/>
    </location>
</feature>
<dbReference type="EMBL" id="KV441558">
    <property type="protein sequence ID" value="OAG01042.1"/>
    <property type="molecule type" value="Genomic_DNA"/>
</dbReference>
<dbReference type="AlphaFoldDB" id="A0A177C2F4"/>
<evidence type="ECO:0000256" key="1">
    <source>
        <dbReference type="SAM" id="SignalP"/>
    </source>
</evidence>